<dbReference type="GeneID" id="93714006"/>
<proteinExistence type="predicted"/>
<organism evidence="1 2">
    <name type="scientific">Priestia endophytica DSM 13796</name>
    <dbReference type="NCBI Taxonomy" id="1121089"/>
    <lineage>
        <taxon>Bacteria</taxon>
        <taxon>Bacillati</taxon>
        <taxon>Bacillota</taxon>
        <taxon>Bacilli</taxon>
        <taxon>Bacillales</taxon>
        <taxon>Bacillaceae</taxon>
        <taxon>Priestia</taxon>
    </lineage>
</organism>
<reference evidence="1 2" key="1">
    <citation type="submission" date="2016-10" db="EMBL/GenBank/DDBJ databases">
        <authorList>
            <person name="Varghese N."/>
            <person name="Submissions S."/>
        </authorList>
    </citation>
    <scope>NUCLEOTIDE SEQUENCE [LARGE SCALE GENOMIC DNA]</scope>
    <source>
        <strain evidence="1 2">DSM 13796</strain>
    </source>
</reference>
<comment type="caution">
    <text evidence="1">The sequence shown here is derived from an EMBL/GenBank/DDBJ whole genome shotgun (WGS) entry which is preliminary data.</text>
</comment>
<dbReference type="RefSeq" id="WP_268801458.1">
    <property type="nucleotide sequence ID" value="NZ_FOXX01000031.1"/>
</dbReference>
<dbReference type="EMBL" id="FOXX01000031">
    <property type="protein sequence ID" value="SFQ89104.1"/>
    <property type="molecule type" value="Genomic_DNA"/>
</dbReference>
<evidence type="ECO:0000313" key="1">
    <source>
        <dbReference type="EMBL" id="SFQ89104.1"/>
    </source>
</evidence>
<protein>
    <submittedName>
        <fullName evidence="1">Uncharacterized protein</fullName>
    </submittedName>
</protein>
<evidence type="ECO:0000313" key="2">
    <source>
        <dbReference type="Proteomes" id="UP000182762"/>
    </source>
</evidence>
<accession>A0A1I6C7I4</accession>
<gene>
    <name evidence="1" type="ORF">SAMN02745910_05204</name>
</gene>
<name>A0A1I6C7I4_9BACI</name>
<dbReference type="Proteomes" id="UP000182762">
    <property type="component" value="Unassembled WGS sequence"/>
</dbReference>
<keyword evidence="2" id="KW-1185">Reference proteome</keyword>
<sequence length="41" mass="4743">MMKNKKVICRDCLGEVEESNGNFELELCNYCNQTMLEKEGV</sequence>